<protein>
    <recommendedName>
        <fullName evidence="1">Glycosyltransferase 2-like domain-containing protein</fullName>
    </recommendedName>
</protein>
<proteinExistence type="predicted"/>
<dbReference type="AlphaFoldDB" id="X1MEE7"/>
<dbReference type="Pfam" id="PF00535">
    <property type="entry name" value="Glycos_transf_2"/>
    <property type="match status" value="1"/>
</dbReference>
<organism evidence="2">
    <name type="scientific">marine sediment metagenome</name>
    <dbReference type="NCBI Taxonomy" id="412755"/>
    <lineage>
        <taxon>unclassified sequences</taxon>
        <taxon>metagenomes</taxon>
        <taxon>ecological metagenomes</taxon>
    </lineage>
</organism>
<name>X1MEE7_9ZZZZ</name>
<gene>
    <name evidence="2" type="ORF">S06H3_20298</name>
</gene>
<dbReference type="EMBL" id="BARV01010498">
    <property type="protein sequence ID" value="GAI13050.1"/>
    <property type="molecule type" value="Genomic_DNA"/>
</dbReference>
<dbReference type="InterPro" id="IPR001173">
    <property type="entry name" value="Glyco_trans_2-like"/>
</dbReference>
<dbReference type="SUPFAM" id="SSF53448">
    <property type="entry name" value="Nucleotide-diphospho-sugar transferases"/>
    <property type="match status" value="1"/>
</dbReference>
<sequence length="227" mass="27288">MREPGISALFASQNSEKTIVACITSFLEFADEIIIVDNGSTDNTIKLCEELASKYKKVKFYNHPEIVHLYENRQIALEHSKYKWLFRGDTDYVACDHIWELRARILKTSTKNTPIIFQLKQINLIQDIHHTKYEEPVGGLMPRFYSYSKKMQFQRLGRWEGIRYVKDVINLRINRPLMIEVKKPYWFHCQFKEPMDYMFRSERTNWRELGDFKKFPTLEPYMKKRAR</sequence>
<feature type="domain" description="Glycosyltransferase 2-like" evidence="1">
    <location>
        <begin position="12"/>
        <end position="93"/>
    </location>
</feature>
<dbReference type="PANTHER" id="PTHR43630:SF2">
    <property type="entry name" value="GLYCOSYLTRANSFERASE"/>
    <property type="match status" value="1"/>
</dbReference>
<evidence type="ECO:0000259" key="1">
    <source>
        <dbReference type="Pfam" id="PF00535"/>
    </source>
</evidence>
<dbReference type="InterPro" id="IPR029044">
    <property type="entry name" value="Nucleotide-diphossugar_trans"/>
</dbReference>
<dbReference type="Gene3D" id="3.90.550.10">
    <property type="entry name" value="Spore Coat Polysaccharide Biosynthesis Protein SpsA, Chain A"/>
    <property type="match status" value="1"/>
</dbReference>
<dbReference type="PANTHER" id="PTHR43630">
    <property type="entry name" value="POLY-BETA-1,6-N-ACETYL-D-GLUCOSAMINE SYNTHASE"/>
    <property type="match status" value="1"/>
</dbReference>
<reference evidence="2" key="1">
    <citation type="journal article" date="2014" name="Front. Microbiol.">
        <title>High frequency of phylogenetically diverse reductive dehalogenase-homologous genes in deep subseafloor sedimentary metagenomes.</title>
        <authorList>
            <person name="Kawai M."/>
            <person name="Futagami T."/>
            <person name="Toyoda A."/>
            <person name="Takaki Y."/>
            <person name="Nishi S."/>
            <person name="Hori S."/>
            <person name="Arai W."/>
            <person name="Tsubouchi T."/>
            <person name="Morono Y."/>
            <person name="Uchiyama I."/>
            <person name="Ito T."/>
            <person name="Fujiyama A."/>
            <person name="Inagaki F."/>
            <person name="Takami H."/>
        </authorList>
    </citation>
    <scope>NUCLEOTIDE SEQUENCE</scope>
    <source>
        <strain evidence="2">Expedition CK06-06</strain>
    </source>
</reference>
<comment type="caution">
    <text evidence="2">The sequence shown here is derived from an EMBL/GenBank/DDBJ whole genome shotgun (WGS) entry which is preliminary data.</text>
</comment>
<accession>X1MEE7</accession>
<feature type="non-terminal residue" evidence="2">
    <location>
        <position position="227"/>
    </location>
</feature>
<evidence type="ECO:0000313" key="2">
    <source>
        <dbReference type="EMBL" id="GAI13050.1"/>
    </source>
</evidence>